<evidence type="ECO:0000313" key="2">
    <source>
        <dbReference type="Proteomes" id="UP000558488"/>
    </source>
</evidence>
<comment type="caution">
    <text evidence="1">The sequence shown here is derived from an EMBL/GenBank/DDBJ whole genome shotgun (WGS) entry which is preliminary data.</text>
</comment>
<gene>
    <name evidence="1" type="ORF">mPipKuh1_010583</name>
</gene>
<dbReference type="EMBL" id="JACAGB010000008">
    <property type="protein sequence ID" value="KAF6346799.1"/>
    <property type="molecule type" value="Genomic_DNA"/>
</dbReference>
<accession>A0A7J7XAQ9</accession>
<reference evidence="1 2" key="1">
    <citation type="journal article" date="2020" name="Nature">
        <title>Six reference-quality genomes reveal evolution of bat adaptations.</title>
        <authorList>
            <person name="Jebb D."/>
            <person name="Huang Z."/>
            <person name="Pippel M."/>
            <person name="Hughes G.M."/>
            <person name="Lavrichenko K."/>
            <person name="Devanna P."/>
            <person name="Winkler S."/>
            <person name="Jermiin L.S."/>
            <person name="Skirmuntt E.C."/>
            <person name="Katzourakis A."/>
            <person name="Burkitt-Gray L."/>
            <person name="Ray D.A."/>
            <person name="Sullivan K.A.M."/>
            <person name="Roscito J.G."/>
            <person name="Kirilenko B.M."/>
            <person name="Davalos L.M."/>
            <person name="Corthals A.P."/>
            <person name="Power M.L."/>
            <person name="Jones G."/>
            <person name="Ransome R.D."/>
            <person name="Dechmann D.K.N."/>
            <person name="Locatelli A.G."/>
            <person name="Puechmaille S.J."/>
            <person name="Fedrigo O."/>
            <person name="Jarvis E.D."/>
            <person name="Hiller M."/>
            <person name="Vernes S.C."/>
            <person name="Myers E.W."/>
            <person name="Teeling E.C."/>
        </authorList>
    </citation>
    <scope>NUCLEOTIDE SEQUENCE [LARGE SCALE GENOMIC DNA]</scope>
    <source>
        <strain evidence="1">MPipKuh1</strain>
        <tissue evidence="1">Flight muscle</tissue>
    </source>
</reference>
<dbReference type="Proteomes" id="UP000558488">
    <property type="component" value="Unassembled WGS sequence"/>
</dbReference>
<protein>
    <submittedName>
        <fullName evidence="1">Uncharacterized protein</fullName>
    </submittedName>
</protein>
<sequence length="148" mass="16975">MENTGTVYFYKYRKEMQPLFLLSQSESLKLKDYRNGVDSHMCHLKSCGRAKQENIKKSLYSEETPILILPAKIHISEAECCYNPAVTLGFLLMSKMFYSNLILHFDHDNGWLSVILNPCGYCSFVPVEKDNDSLVEQLIRLGLSLNSI</sequence>
<proteinExistence type="predicted"/>
<organism evidence="1 2">
    <name type="scientific">Pipistrellus kuhlii</name>
    <name type="common">Kuhl's pipistrelle</name>
    <dbReference type="NCBI Taxonomy" id="59472"/>
    <lineage>
        <taxon>Eukaryota</taxon>
        <taxon>Metazoa</taxon>
        <taxon>Chordata</taxon>
        <taxon>Craniata</taxon>
        <taxon>Vertebrata</taxon>
        <taxon>Euteleostomi</taxon>
        <taxon>Mammalia</taxon>
        <taxon>Eutheria</taxon>
        <taxon>Laurasiatheria</taxon>
        <taxon>Chiroptera</taxon>
        <taxon>Yangochiroptera</taxon>
        <taxon>Vespertilionidae</taxon>
        <taxon>Pipistrellus</taxon>
    </lineage>
</organism>
<dbReference type="AlphaFoldDB" id="A0A7J7XAQ9"/>
<evidence type="ECO:0000313" key="1">
    <source>
        <dbReference type="EMBL" id="KAF6346799.1"/>
    </source>
</evidence>
<name>A0A7J7XAQ9_PIPKU</name>
<keyword evidence="2" id="KW-1185">Reference proteome</keyword>